<feature type="disulfide bond" evidence="6">
    <location>
        <begin position="232"/>
        <end position="241"/>
    </location>
</feature>
<comment type="caution">
    <text evidence="6">Lacks conserved residue(s) required for the propagation of feature annotation.</text>
</comment>
<dbReference type="SMART" id="SM00180">
    <property type="entry name" value="EGF_Lam"/>
    <property type="match status" value="2"/>
</dbReference>
<evidence type="ECO:0000256" key="3">
    <source>
        <dbReference type="ARBA" id="ARBA00023157"/>
    </source>
</evidence>
<dbReference type="PROSITE" id="PS50027">
    <property type="entry name" value="EGF_LAM_2"/>
    <property type="match status" value="1"/>
</dbReference>
<evidence type="ECO:0000313" key="9">
    <source>
        <dbReference type="Ensembl" id="ENSPCLP00000009146.1"/>
    </source>
</evidence>
<proteinExistence type="predicted"/>
<dbReference type="Pfam" id="PF00053">
    <property type="entry name" value="EGF_laminin"/>
    <property type="match status" value="2"/>
</dbReference>
<dbReference type="InterPro" id="IPR002049">
    <property type="entry name" value="LE_dom"/>
</dbReference>
<name>A0A669Q542_PHACC</name>
<accession>A0A669Q542</accession>
<dbReference type="PANTHER" id="PTHR10574">
    <property type="entry name" value="NETRIN/LAMININ-RELATED"/>
    <property type="match status" value="1"/>
</dbReference>
<keyword evidence="3 6" id="KW-1015">Disulfide bond</keyword>
<dbReference type="Ensembl" id="ENSPCLT00000012362.1">
    <property type="protein sequence ID" value="ENSPCLP00000009146.1"/>
    <property type="gene ID" value="ENSPCLG00000007577.1"/>
</dbReference>
<feature type="region of interest" description="Disordered" evidence="7">
    <location>
        <begin position="88"/>
        <end position="114"/>
    </location>
</feature>
<evidence type="ECO:0000256" key="2">
    <source>
        <dbReference type="ARBA" id="ARBA00022737"/>
    </source>
</evidence>
<sequence length="261" mass="27629">MPGQPQPCVLNYLGKEQHGWDGAGRMGWSWTTGSCRGSLTGSHFIPPGRCHRDALRVLHLEAQRQRARVCLPAAPGWALLAHGESEPGTRALPVGSDSGGAADKKGKAKPKSSSLKLGLRVPSAHPGAAAMAMLWLLALAASLLPGALSTKGGEACDCNGMSRQCVFDWQLLMETGNGYRCLGCLGNTAGAHCERCKEGHYRQRDGDCCLPCHCHPQGSLSTQCDNNGRCSCRPGVMGEKCDRCQPGFHSLSEAGCQGYGQ</sequence>
<dbReference type="FunFam" id="2.10.25.10:FF:000533">
    <property type="entry name" value="Laminin subunit gamma 2"/>
    <property type="match status" value="1"/>
</dbReference>
<evidence type="ECO:0000256" key="4">
    <source>
        <dbReference type="ARBA" id="ARBA00023180"/>
    </source>
</evidence>
<dbReference type="CDD" id="cd00055">
    <property type="entry name" value="EGF_Lam"/>
    <property type="match status" value="1"/>
</dbReference>
<keyword evidence="5 6" id="KW-0424">Laminin EGF-like domain</keyword>
<evidence type="ECO:0000256" key="7">
    <source>
        <dbReference type="SAM" id="MobiDB-lite"/>
    </source>
</evidence>
<reference evidence="9" key="1">
    <citation type="submission" date="2025-08" db="UniProtKB">
        <authorList>
            <consortium name="Ensembl"/>
        </authorList>
    </citation>
    <scope>IDENTIFICATION</scope>
</reference>
<dbReference type="InterPro" id="IPR050440">
    <property type="entry name" value="Laminin/Netrin_ECM"/>
</dbReference>
<evidence type="ECO:0000256" key="6">
    <source>
        <dbReference type="PROSITE-ProRule" id="PRU00460"/>
    </source>
</evidence>
<evidence type="ECO:0000256" key="5">
    <source>
        <dbReference type="ARBA" id="ARBA00023292"/>
    </source>
</evidence>
<dbReference type="AlphaFoldDB" id="A0A669Q542"/>
<dbReference type="GO" id="GO:0007411">
    <property type="term" value="P:axon guidance"/>
    <property type="evidence" value="ECO:0007669"/>
    <property type="project" value="TreeGrafter"/>
</dbReference>
<dbReference type="Proteomes" id="UP000472261">
    <property type="component" value="Unplaced"/>
</dbReference>
<dbReference type="PANTHER" id="PTHR10574:SF313">
    <property type="entry name" value="LAMININ SUBUNIT GAMMA-2"/>
    <property type="match status" value="1"/>
</dbReference>
<dbReference type="FunFam" id="2.10.25.10:FF:000067">
    <property type="entry name" value="Laminin subunit gamma 1"/>
    <property type="match status" value="1"/>
</dbReference>
<protein>
    <recommendedName>
        <fullName evidence="8">Laminin EGF-like domain-containing protein</fullName>
    </recommendedName>
</protein>
<evidence type="ECO:0000259" key="8">
    <source>
        <dbReference type="PROSITE" id="PS50027"/>
    </source>
</evidence>
<dbReference type="SUPFAM" id="SSF57196">
    <property type="entry name" value="EGF/Laminin"/>
    <property type="match status" value="2"/>
</dbReference>
<feature type="disulfide bond" evidence="6">
    <location>
        <begin position="212"/>
        <end position="224"/>
    </location>
</feature>
<dbReference type="GO" id="GO:0005604">
    <property type="term" value="C:basement membrane"/>
    <property type="evidence" value="ECO:0007669"/>
    <property type="project" value="TreeGrafter"/>
</dbReference>
<dbReference type="PROSITE" id="PS01248">
    <property type="entry name" value="EGF_LAM_1"/>
    <property type="match status" value="1"/>
</dbReference>
<dbReference type="Gene3D" id="2.10.25.10">
    <property type="entry name" value="Laminin"/>
    <property type="match status" value="2"/>
</dbReference>
<keyword evidence="10" id="KW-1185">Reference proteome</keyword>
<organism evidence="9 10">
    <name type="scientific">Phasianus colchicus</name>
    <name type="common">Common pheasant</name>
    <dbReference type="NCBI Taxonomy" id="9054"/>
    <lineage>
        <taxon>Eukaryota</taxon>
        <taxon>Metazoa</taxon>
        <taxon>Chordata</taxon>
        <taxon>Craniata</taxon>
        <taxon>Vertebrata</taxon>
        <taxon>Euteleostomi</taxon>
        <taxon>Archelosauria</taxon>
        <taxon>Archosauria</taxon>
        <taxon>Dinosauria</taxon>
        <taxon>Saurischia</taxon>
        <taxon>Theropoda</taxon>
        <taxon>Coelurosauria</taxon>
        <taxon>Aves</taxon>
        <taxon>Neognathae</taxon>
        <taxon>Galloanserae</taxon>
        <taxon>Galliformes</taxon>
        <taxon>Phasianidae</taxon>
        <taxon>Phasianinae</taxon>
        <taxon>Phasianus</taxon>
    </lineage>
</organism>
<feature type="domain" description="Laminin EGF-like" evidence="8">
    <location>
        <begin position="212"/>
        <end position="258"/>
    </location>
</feature>
<keyword evidence="4" id="KW-0325">Glycoprotein</keyword>
<keyword evidence="2" id="KW-0677">Repeat</keyword>
<evidence type="ECO:0000313" key="10">
    <source>
        <dbReference type="Proteomes" id="UP000472261"/>
    </source>
</evidence>
<dbReference type="GO" id="GO:0009887">
    <property type="term" value="P:animal organ morphogenesis"/>
    <property type="evidence" value="ECO:0007669"/>
    <property type="project" value="TreeGrafter"/>
</dbReference>
<reference evidence="9" key="2">
    <citation type="submission" date="2025-09" db="UniProtKB">
        <authorList>
            <consortium name="Ensembl"/>
        </authorList>
    </citation>
    <scope>IDENTIFICATION</scope>
</reference>
<dbReference type="GO" id="GO:0009888">
    <property type="term" value="P:tissue development"/>
    <property type="evidence" value="ECO:0007669"/>
    <property type="project" value="TreeGrafter"/>
</dbReference>
<keyword evidence="1" id="KW-0732">Signal</keyword>
<evidence type="ECO:0000256" key="1">
    <source>
        <dbReference type="ARBA" id="ARBA00022729"/>
    </source>
</evidence>